<accession>U6G6R8</accession>
<proteinExistence type="predicted"/>
<sequence>MSIMPTLTVAIKEEICFNASFNRLQESVRLLLELKESVSLYFVHASVCQALQGLKARVSTVKHTAGYPETLML</sequence>
<dbReference type="AlphaFoldDB" id="U6G6R8"/>
<protein>
    <submittedName>
        <fullName evidence="1">Uncharacterized protein</fullName>
    </submittedName>
</protein>
<name>U6G6R8_9EIME</name>
<gene>
    <name evidence="1" type="ORF">EPH_0002080</name>
</gene>
<reference evidence="1" key="2">
    <citation type="submission" date="2013-10" db="EMBL/GenBank/DDBJ databases">
        <authorList>
            <person name="Aslett M."/>
        </authorList>
    </citation>
    <scope>NUCLEOTIDE SEQUENCE [LARGE SCALE GENOMIC DNA]</scope>
    <source>
        <strain evidence="1">Houghton</strain>
    </source>
</reference>
<evidence type="ECO:0000313" key="1">
    <source>
        <dbReference type="EMBL" id="CDI74319.1"/>
    </source>
</evidence>
<dbReference type="EMBL" id="HG690236">
    <property type="protein sequence ID" value="CDI74319.1"/>
    <property type="molecule type" value="Genomic_DNA"/>
</dbReference>
<organism evidence="1 2">
    <name type="scientific">Eimeria praecox</name>
    <dbReference type="NCBI Taxonomy" id="51316"/>
    <lineage>
        <taxon>Eukaryota</taxon>
        <taxon>Sar</taxon>
        <taxon>Alveolata</taxon>
        <taxon>Apicomplexa</taxon>
        <taxon>Conoidasida</taxon>
        <taxon>Coccidia</taxon>
        <taxon>Eucoccidiorida</taxon>
        <taxon>Eimeriorina</taxon>
        <taxon>Eimeriidae</taxon>
        <taxon>Eimeria</taxon>
    </lineage>
</organism>
<evidence type="ECO:0000313" key="2">
    <source>
        <dbReference type="Proteomes" id="UP000018201"/>
    </source>
</evidence>
<reference evidence="1" key="1">
    <citation type="submission" date="2013-10" db="EMBL/GenBank/DDBJ databases">
        <title>Genomic analysis of the causative agents of coccidiosis in chickens.</title>
        <authorList>
            <person name="Reid A.J."/>
            <person name="Blake D."/>
            <person name="Billington K."/>
            <person name="Browne H."/>
            <person name="Dunn M."/>
            <person name="Hung S."/>
            <person name="Kawahara F."/>
            <person name="Miranda-Saavedra D."/>
            <person name="Mourier T."/>
            <person name="Nagra H."/>
            <person name="Otto T.D."/>
            <person name="Rawlings N."/>
            <person name="Sanchez A."/>
            <person name="Sanders M."/>
            <person name="Subramaniam C."/>
            <person name="Tay Y."/>
            <person name="Dear P."/>
            <person name="Doerig C."/>
            <person name="Gruber A."/>
            <person name="Parkinson J."/>
            <person name="Shirley M."/>
            <person name="Wan K.L."/>
            <person name="Berriman M."/>
            <person name="Tomley F."/>
            <person name="Pain A."/>
        </authorList>
    </citation>
    <scope>NUCLEOTIDE SEQUENCE [LARGE SCALE GENOMIC DNA]</scope>
    <source>
        <strain evidence="1">Houghton</strain>
    </source>
</reference>
<dbReference type="VEuPathDB" id="ToxoDB:EPH_0002080"/>
<keyword evidence="2" id="KW-1185">Reference proteome</keyword>
<dbReference type="Proteomes" id="UP000018201">
    <property type="component" value="Unassembled WGS sequence"/>
</dbReference>